<dbReference type="OrthoDB" id="115273at2759"/>
<gene>
    <name evidence="1" type="ORF">PHMEG_00021393</name>
</gene>
<keyword evidence="2" id="KW-1185">Reference proteome</keyword>
<dbReference type="Proteomes" id="UP000198211">
    <property type="component" value="Unassembled WGS sequence"/>
</dbReference>
<protein>
    <submittedName>
        <fullName evidence="1">Uncharacterized protein</fullName>
    </submittedName>
</protein>
<sequence length="205" mass="23471">MEPPSLVGVAVILLHLDELDNIENALLLQYRPQHIEWSLVPDICFDTYTDANALEDFRFTCSKLRQMAGVINIPNVFITDAGDRFLGFEALAMLCYRLSYPGKLSRIRKQFGRSDPACCRIITDMYCFLDKEWNDTLFFHDLLYAARHHLYTQAVSNKTNGVVDKISMFIDGTKDFICRSGKRKRRLLAIQSVLDDIPIGDAEIL</sequence>
<name>A0A225VMM6_9STRA</name>
<organism evidence="1 2">
    <name type="scientific">Phytophthora megakarya</name>
    <dbReference type="NCBI Taxonomy" id="4795"/>
    <lineage>
        <taxon>Eukaryota</taxon>
        <taxon>Sar</taxon>
        <taxon>Stramenopiles</taxon>
        <taxon>Oomycota</taxon>
        <taxon>Peronosporomycetes</taxon>
        <taxon>Peronosporales</taxon>
        <taxon>Peronosporaceae</taxon>
        <taxon>Phytophthora</taxon>
    </lineage>
</organism>
<proteinExistence type="predicted"/>
<dbReference type="AlphaFoldDB" id="A0A225VMM6"/>
<evidence type="ECO:0000313" key="1">
    <source>
        <dbReference type="EMBL" id="OWZ06364.1"/>
    </source>
</evidence>
<reference evidence="2" key="1">
    <citation type="submission" date="2017-03" db="EMBL/GenBank/DDBJ databases">
        <title>Phytopthora megakarya and P. palmivora, two closely related causual agents of cacao black pod achieved similar genome size and gene model numbers by different mechanisms.</title>
        <authorList>
            <person name="Ali S."/>
            <person name="Shao J."/>
            <person name="Larry D.J."/>
            <person name="Kronmiller B."/>
            <person name="Shen D."/>
            <person name="Strem M.D."/>
            <person name="Melnick R.L."/>
            <person name="Guiltinan M.J."/>
            <person name="Tyler B.M."/>
            <person name="Meinhardt L.W."/>
            <person name="Bailey B.A."/>
        </authorList>
    </citation>
    <scope>NUCLEOTIDE SEQUENCE [LARGE SCALE GENOMIC DNA]</scope>
    <source>
        <strain evidence="2">zdho120</strain>
    </source>
</reference>
<evidence type="ECO:0000313" key="2">
    <source>
        <dbReference type="Proteomes" id="UP000198211"/>
    </source>
</evidence>
<comment type="caution">
    <text evidence="1">The sequence shown here is derived from an EMBL/GenBank/DDBJ whole genome shotgun (WGS) entry which is preliminary data.</text>
</comment>
<accession>A0A225VMM6</accession>
<dbReference type="EMBL" id="NBNE01003997">
    <property type="protein sequence ID" value="OWZ06364.1"/>
    <property type="molecule type" value="Genomic_DNA"/>
</dbReference>